<feature type="domain" description="Elongation factor 1 beta central acidic region eukaryote" evidence="6">
    <location>
        <begin position="96"/>
        <end position="122"/>
    </location>
</feature>
<dbReference type="InterPro" id="IPR014038">
    <property type="entry name" value="EF1B_bsu/dsu_GNE"/>
</dbReference>
<comment type="similarity">
    <text evidence="1">Belongs to the EF-1-beta/EF-1-delta family.</text>
</comment>
<gene>
    <name evidence="7" type="ORF">M407DRAFT_83608</name>
</gene>
<dbReference type="Gene3D" id="3.30.70.60">
    <property type="match status" value="1"/>
</dbReference>
<dbReference type="GO" id="GO:0005853">
    <property type="term" value="C:eukaryotic translation elongation factor 1 complex"/>
    <property type="evidence" value="ECO:0007669"/>
    <property type="project" value="InterPro"/>
</dbReference>
<accession>A0A0C3PV18</accession>
<dbReference type="Gene3D" id="1.20.1050.130">
    <property type="match status" value="1"/>
</dbReference>
<dbReference type="EMBL" id="KN823264">
    <property type="protein sequence ID" value="KIO18740.1"/>
    <property type="molecule type" value="Genomic_DNA"/>
</dbReference>
<feature type="region of interest" description="Disordered" evidence="4">
    <location>
        <begin position="97"/>
        <end position="116"/>
    </location>
</feature>
<dbReference type="SMART" id="SM01182">
    <property type="entry name" value="EF-1_beta_acid"/>
    <property type="match status" value="1"/>
</dbReference>
<dbReference type="STRING" id="1051891.A0A0C3PV18"/>
<dbReference type="CDD" id="cd00292">
    <property type="entry name" value="EF1B"/>
    <property type="match status" value="1"/>
</dbReference>
<dbReference type="HOGENOM" id="CLU_050172_0_2_1"/>
<dbReference type="GO" id="GO:0005085">
    <property type="term" value="F:guanyl-nucleotide exchange factor activity"/>
    <property type="evidence" value="ECO:0007669"/>
    <property type="project" value="TreeGrafter"/>
</dbReference>
<dbReference type="GO" id="GO:0005829">
    <property type="term" value="C:cytosol"/>
    <property type="evidence" value="ECO:0007669"/>
    <property type="project" value="TreeGrafter"/>
</dbReference>
<dbReference type="SUPFAM" id="SSF54984">
    <property type="entry name" value="eEF-1beta-like"/>
    <property type="match status" value="1"/>
</dbReference>
<evidence type="ECO:0000256" key="1">
    <source>
        <dbReference type="ARBA" id="ARBA00007411"/>
    </source>
</evidence>
<reference evidence="8" key="2">
    <citation type="submission" date="2015-01" db="EMBL/GenBank/DDBJ databases">
        <title>Evolutionary Origins and Diversification of the Mycorrhizal Mutualists.</title>
        <authorList>
            <consortium name="DOE Joint Genome Institute"/>
            <consortium name="Mycorrhizal Genomics Consortium"/>
            <person name="Kohler A."/>
            <person name="Kuo A."/>
            <person name="Nagy L.G."/>
            <person name="Floudas D."/>
            <person name="Copeland A."/>
            <person name="Barry K.W."/>
            <person name="Cichocki N."/>
            <person name="Veneault-Fourrey C."/>
            <person name="LaButti K."/>
            <person name="Lindquist E.A."/>
            <person name="Lipzen A."/>
            <person name="Lundell T."/>
            <person name="Morin E."/>
            <person name="Murat C."/>
            <person name="Riley R."/>
            <person name="Ohm R."/>
            <person name="Sun H."/>
            <person name="Tunlid A."/>
            <person name="Henrissat B."/>
            <person name="Grigoriev I.V."/>
            <person name="Hibbett D.S."/>
            <person name="Martin F."/>
        </authorList>
    </citation>
    <scope>NUCLEOTIDE SEQUENCE [LARGE SCALE GENOMIC DNA]</scope>
    <source>
        <strain evidence="8">MUT 4182</strain>
    </source>
</reference>
<feature type="compositionally biased region" description="Acidic residues" evidence="4">
    <location>
        <begin position="97"/>
        <end position="107"/>
    </location>
</feature>
<evidence type="ECO:0000256" key="4">
    <source>
        <dbReference type="SAM" id="MobiDB-lite"/>
    </source>
</evidence>
<dbReference type="PROSITE" id="PS00824">
    <property type="entry name" value="EF1BD_1"/>
    <property type="match status" value="1"/>
</dbReference>
<evidence type="ECO:0000313" key="8">
    <source>
        <dbReference type="Proteomes" id="UP000054248"/>
    </source>
</evidence>
<organism evidence="7 8">
    <name type="scientific">Tulasnella calospora MUT 4182</name>
    <dbReference type="NCBI Taxonomy" id="1051891"/>
    <lineage>
        <taxon>Eukaryota</taxon>
        <taxon>Fungi</taxon>
        <taxon>Dikarya</taxon>
        <taxon>Basidiomycota</taxon>
        <taxon>Agaricomycotina</taxon>
        <taxon>Agaricomycetes</taxon>
        <taxon>Cantharellales</taxon>
        <taxon>Tulasnellaceae</taxon>
        <taxon>Tulasnella</taxon>
    </lineage>
</organism>
<dbReference type="Pfam" id="PF00736">
    <property type="entry name" value="EF1_GNE"/>
    <property type="match status" value="1"/>
</dbReference>
<dbReference type="SUPFAM" id="SSF47616">
    <property type="entry name" value="GST C-terminal domain-like"/>
    <property type="match status" value="1"/>
</dbReference>
<evidence type="ECO:0008006" key="9">
    <source>
        <dbReference type="Google" id="ProtNLM"/>
    </source>
</evidence>
<dbReference type="GO" id="GO:0003746">
    <property type="term" value="F:translation elongation factor activity"/>
    <property type="evidence" value="ECO:0007669"/>
    <property type="project" value="UniProtKB-KW"/>
</dbReference>
<dbReference type="InterPro" id="IPR001326">
    <property type="entry name" value="Transl_elong_EF1B_B/D_CS"/>
</dbReference>
<dbReference type="FunFam" id="3.30.70.60:FF:000001">
    <property type="entry name" value="Elongation factor 1-beta 1 like"/>
    <property type="match status" value="1"/>
</dbReference>
<evidence type="ECO:0000313" key="7">
    <source>
        <dbReference type="EMBL" id="KIO18740.1"/>
    </source>
</evidence>
<dbReference type="InterPro" id="IPR049720">
    <property type="entry name" value="EF1B_bsu/dsu"/>
</dbReference>
<dbReference type="PANTHER" id="PTHR11595">
    <property type="entry name" value="EF-HAND AND COILED-COIL DOMAIN-CONTAINING FAMILY MEMBER"/>
    <property type="match status" value="1"/>
</dbReference>
<dbReference type="OrthoDB" id="331763at2759"/>
<dbReference type="InterPro" id="IPR018940">
    <property type="entry name" value="EF-1_beta_acid_region_euk"/>
</dbReference>
<keyword evidence="2" id="KW-0251">Elongation factor</keyword>
<evidence type="ECO:0000259" key="5">
    <source>
        <dbReference type="SMART" id="SM00888"/>
    </source>
</evidence>
<evidence type="ECO:0000256" key="3">
    <source>
        <dbReference type="ARBA" id="ARBA00022917"/>
    </source>
</evidence>
<dbReference type="CDD" id="cd10308">
    <property type="entry name" value="GST_C_eEF1b_like"/>
    <property type="match status" value="1"/>
</dbReference>
<dbReference type="AlphaFoldDB" id="A0A0C3PV18"/>
<dbReference type="InterPro" id="IPR036219">
    <property type="entry name" value="eEF-1beta-like_sf"/>
</dbReference>
<dbReference type="SMART" id="SM00888">
    <property type="entry name" value="EF1_GNE"/>
    <property type="match status" value="1"/>
</dbReference>
<dbReference type="Pfam" id="PF10587">
    <property type="entry name" value="EF-1_beta_acid"/>
    <property type="match status" value="1"/>
</dbReference>
<keyword evidence="8" id="KW-1185">Reference proteome</keyword>
<name>A0A0C3PV18_9AGAM</name>
<sequence>MSLDLKALNQHLSTRSYVEGYTPSQADVGVYTSVGSAPDAGQYPHAARWYKHIASYAQEHETLPGDKEASLKLFAAGASGAAAPAAAAEEEEDIDLFGSDDEEDPEAEAEKQRRLDEYNEKKKNKVKPVAKSVVTMEVKPWEAETDMAELEKHVRSIEWDGLVWGQSKLVAIGYGVRKLQINLVIEDDKVSLDELQEKIAEFEDHVQSSDIIAMQSKSVASIILVTAF</sequence>
<keyword evidence="3" id="KW-0648">Protein biosynthesis</keyword>
<feature type="domain" description="Translation elongation factor EF1B beta/delta subunit guanine nucleotide exchange" evidence="5">
    <location>
        <begin position="131"/>
        <end position="217"/>
    </location>
</feature>
<dbReference type="Proteomes" id="UP000054248">
    <property type="component" value="Unassembled WGS sequence"/>
</dbReference>
<protein>
    <recommendedName>
        <fullName evidence="9">Translation elongation factor EF1B beta/delta subunit guanine nucleotide exchange domain-containing protein</fullName>
    </recommendedName>
</protein>
<proteinExistence type="inferred from homology"/>
<reference evidence="7 8" key="1">
    <citation type="submission" date="2014-04" db="EMBL/GenBank/DDBJ databases">
        <authorList>
            <consortium name="DOE Joint Genome Institute"/>
            <person name="Kuo A."/>
            <person name="Girlanda M."/>
            <person name="Perotto S."/>
            <person name="Kohler A."/>
            <person name="Nagy L.G."/>
            <person name="Floudas D."/>
            <person name="Copeland A."/>
            <person name="Barry K.W."/>
            <person name="Cichocki N."/>
            <person name="Veneault-Fourrey C."/>
            <person name="LaButti K."/>
            <person name="Lindquist E.A."/>
            <person name="Lipzen A."/>
            <person name="Lundell T."/>
            <person name="Morin E."/>
            <person name="Murat C."/>
            <person name="Sun H."/>
            <person name="Tunlid A."/>
            <person name="Henrissat B."/>
            <person name="Grigoriev I.V."/>
            <person name="Hibbett D.S."/>
            <person name="Martin F."/>
            <person name="Nordberg H.P."/>
            <person name="Cantor M.N."/>
            <person name="Hua S.X."/>
        </authorList>
    </citation>
    <scope>NUCLEOTIDE SEQUENCE [LARGE SCALE GENOMIC DNA]</scope>
    <source>
        <strain evidence="7 8">MUT 4182</strain>
    </source>
</reference>
<dbReference type="InterPro" id="IPR036282">
    <property type="entry name" value="Glutathione-S-Trfase_C_sf"/>
</dbReference>
<evidence type="ECO:0000259" key="6">
    <source>
        <dbReference type="SMART" id="SM01182"/>
    </source>
</evidence>
<dbReference type="InterPro" id="IPR014717">
    <property type="entry name" value="Transl_elong_EF1B/ribsomal_bS6"/>
</dbReference>
<dbReference type="PANTHER" id="PTHR11595:SF21">
    <property type="entry name" value="ELONGATION FACTOR 1-BETA"/>
    <property type="match status" value="1"/>
</dbReference>
<evidence type="ECO:0000256" key="2">
    <source>
        <dbReference type="ARBA" id="ARBA00022768"/>
    </source>
</evidence>